<reference evidence="1 2" key="1">
    <citation type="submission" date="2014-04" db="EMBL/GenBank/DDBJ databases">
        <title>Evolutionary Origins and Diversification of the Mycorrhizal Mutualists.</title>
        <authorList>
            <consortium name="DOE Joint Genome Institute"/>
            <consortium name="Mycorrhizal Genomics Consortium"/>
            <person name="Kohler A."/>
            <person name="Kuo A."/>
            <person name="Nagy L.G."/>
            <person name="Floudas D."/>
            <person name="Copeland A."/>
            <person name="Barry K.W."/>
            <person name="Cichocki N."/>
            <person name="Veneault-Fourrey C."/>
            <person name="LaButti K."/>
            <person name="Lindquist E.A."/>
            <person name="Lipzen A."/>
            <person name="Lundell T."/>
            <person name="Morin E."/>
            <person name="Murat C."/>
            <person name="Riley R."/>
            <person name="Ohm R."/>
            <person name="Sun H."/>
            <person name="Tunlid A."/>
            <person name="Henrissat B."/>
            <person name="Grigoriev I.V."/>
            <person name="Hibbett D.S."/>
            <person name="Martin F."/>
        </authorList>
    </citation>
    <scope>NUCLEOTIDE SEQUENCE [LARGE SCALE GENOMIC DNA]</scope>
    <source>
        <strain evidence="1 2">Koide BX008</strain>
    </source>
</reference>
<accession>A0A0C2WVK3</accession>
<dbReference type="InParanoid" id="A0A0C2WVK3"/>
<dbReference type="HOGENOM" id="CLU_2928837_0_0_1"/>
<sequence>MPTSLVPMSGCFELCDLTFFRAFGDSLNGNMCTTHEQWQILDLASRTTTTTENRWVFRQEL</sequence>
<proteinExistence type="predicted"/>
<name>A0A0C2WVK3_AMAMK</name>
<gene>
    <name evidence="1" type="ORF">M378DRAFT_168245</name>
</gene>
<organism evidence="1 2">
    <name type="scientific">Amanita muscaria (strain Koide BX008)</name>
    <dbReference type="NCBI Taxonomy" id="946122"/>
    <lineage>
        <taxon>Eukaryota</taxon>
        <taxon>Fungi</taxon>
        <taxon>Dikarya</taxon>
        <taxon>Basidiomycota</taxon>
        <taxon>Agaricomycotina</taxon>
        <taxon>Agaricomycetes</taxon>
        <taxon>Agaricomycetidae</taxon>
        <taxon>Agaricales</taxon>
        <taxon>Pluteineae</taxon>
        <taxon>Amanitaceae</taxon>
        <taxon>Amanita</taxon>
    </lineage>
</organism>
<dbReference type="EMBL" id="KN818300">
    <property type="protein sequence ID" value="KIL60368.1"/>
    <property type="molecule type" value="Genomic_DNA"/>
</dbReference>
<protein>
    <submittedName>
        <fullName evidence="1">Uncharacterized protein</fullName>
    </submittedName>
</protein>
<evidence type="ECO:0000313" key="1">
    <source>
        <dbReference type="EMBL" id="KIL60368.1"/>
    </source>
</evidence>
<dbReference type="AlphaFoldDB" id="A0A0C2WVK3"/>
<feature type="non-terminal residue" evidence="1">
    <location>
        <position position="61"/>
    </location>
</feature>
<keyword evidence="2" id="KW-1185">Reference proteome</keyword>
<evidence type="ECO:0000313" key="2">
    <source>
        <dbReference type="Proteomes" id="UP000054549"/>
    </source>
</evidence>
<dbReference type="Proteomes" id="UP000054549">
    <property type="component" value="Unassembled WGS sequence"/>
</dbReference>